<proteinExistence type="predicted"/>
<evidence type="ECO:0000313" key="1">
    <source>
        <dbReference type="EMBL" id="TYK02137.1"/>
    </source>
</evidence>
<sequence>MESLLRAYIQRNDVLLQSQAILIKNLELQLGQLASDLSGISRGSLPSNMKCQARIMKSQTRGWITSCEMSNTAKRPTRQRA</sequence>
<name>A0A5D3BRV1_CUCMM</name>
<organism evidence="1 2">
    <name type="scientific">Cucumis melo var. makuwa</name>
    <name type="common">Oriental melon</name>
    <dbReference type="NCBI Taxonomy" id="1194695"/>
    <lineage>
        <taxon>Eukaryota</taxon>
        <taxon>Viridiplantae</taxon>
        <taxon>Streptophyta</taxon>
        <taxon>Embryophyta</taxon>
        <taxon>Tracheophyta</taxon>
        <taxon>Spermatophyta</taxon>
        <taxon>Magnoliopsida</taxon>
        <taxon>eudicotyledons</taxon>
        <taxon>Gunneridae</taxon>
        <taxon>Pentapetalae</taxon>
        <taxon>rosids</taxon>
        <taxon>fabids</taxon>
        <taxon>Cucurbitales</taxon>
        <taxon>Cucurbitaceae</taxon>
        <taxon>Benincaseae</taxon>
        <taxon>Cucumis</taxon>
    </lineage>
</organism>
<dbReference type="EMBL" id="SSTD01015868">
    <property type="protein sequence ID" value="TYK02137.1"/>
    <property type="molecule type" value="Genomic_DNA"/>
</dbReference>
<dbReference type="AlphaFoldDB" id="A0A5D3BRV1"/>
<accession>A0A5D3BRV1</accession>
<gene>
    <name evidence="1" type="ORF">E5676_scaffold388G00190</name>
</gene>
<reference evidence="1 2" key="1">
    <citation type="submission" date="2019-08" db="EMBL/GenBank/DDBJ databases">
        <title>Draft genome sequences of two oriental melons (Cucumis melo L. var makuwa).</title>
        <authorList>
            <person name="Kwon S.-Y."/>
        </authorList>
    </citation>
    <scope>NUCLEOTIDE SEQUENCE [LARGE SCALE GENOMIC DNA]</scope>
    <source>
        <strain evidence="2">cv. Chang Bougi</strain>
        <tissue evidence="1">Leaf</tissue>
    </source>
</reference>
<protein>
    <submittedName>
        <fullName evidence="1">Uncharacterized protein</fullName>
    </submittedName>
</protein>
<comment type="caution">
    <text evidence="1">The sequence shown here is derived from an EMBL/GenBank/DDBJ whole genome shotgun (WGS) entry which is preliminary data.</text>
</comment>
<evidence type="ECO:0000313" key="2">
    <source>
        <dbReference type="Proteomes" id="UP000321947"/>
    </source>
</evidence>
<dbReference type="Proteomes" id="UP000321947">
    <property type="component" value="Unassembled WGS sequence"/>
</dbReference>